<evidence type="ECO:0000313" key="15">
    <source>
        <dbReference type="WBParaSite" id="DME_0000928401-mRNA-1"/>
    </source>
</evidence>
<dbReference type="GO" id="GO:0033787">
    <property type="term" value="F:cyanocobalamin reductase (cyanide-eliminating) (NADP+) activity"/>
    <property type="evidence" value="ECO:0007669"/>
    <property type="project" value="TreeGrafter"/>
</dbReference>
<protein>
    <recommendedName>
        <fullName evidence="11">Cyanocobalamin reductase (cyanide-eliminating)</fullName>
    </recommendedName>
</protein>
<keyword evidence="9" id="KW-0521">NADP</keyword>
<dbReference type="InterPro" id="IPR032037">
    <property type="entry name" value="MMACHC"/>
</dbReference>
<dbReference type="GO" id="GO:0005737">
    <property type="term" value="C:cytoplasm"/>
    <property type="evidence" value="ECO:0007669"/>
    <property type="project" value="UniProtKB-SubCell"/>
</dbReference>
<organism evidence="13 15">
    <name type="scientific">Dracunculus medinensis</name>
    <name type="common">Guinea worm</name>
    <dbReference type="NCBI Taxonomy" id="318479"/>
    <lineage>
        <taxon>Eukaryota</taxon>
        <taxon>Metazoa</taxon>
        <taxon>Ecdysozoa</taxon>
        <taxon>Nematoda</taxon>
        <taxon>Chromadorea</taxon>
        <taxon>Rhabditida</taxon>
        <taxon>Spirurina</taxon>
        <taxon>Dracunculoidea</taxon>
        <taxon>Dracunculidae</taxon>
        <taxon>Dracunculus</taxon>
    </lineage>
</organism>
<evidence type="ECO:0000256" key="2">
    <source>
        <dbReference type="ARBA" id="ARBA00001974"/>
    </source>
</evidence>
<dbReference type="Proteomes" id="UP000274756">
    <property type="component" value="Unassembled WGS sequence"/>
</dbReference>
<reference evidence="12 14" key="2">
    <citation type="submission" date="2018-11" db="EMBL/GenBank/DDBJ databases">
        <authorList>
            <consortium name="Pathogen Informatics"/>
        </authorList>
    </citation>
    <scope>NUCLEOTIDE SEQUENCE [LARGE SCALE GENOMIC DNA]</scope>
</reference>
<dbReference type="Proteomes" id="UP000038040">
    <property type="component" value="Unplaced"/>
</dbReference>
<dbReference type="PANTHER" id="PTHR31457:SF2">
    <property type="entry name" value="CYANOCOBALAMIN REDUCTASE _ ALKYLCOBALAMIN DEALKYLASE"/>
    <property type="match status" value="1"/>
</dbReference>
<sequence>MFRYSRTKFRLLTNVQLLLSIRNYLCEKYPSVLKQLNMNEDSRKISNILQESLKESDGFEWYPFKVVSYNSNVAENIRLDFDSDSLAVIVLSTPLYFEKTLKSWLQQLYSQGDCLQDLIIRVKRNPITHYFNLKFSNIEKLVSPYKMWWTSDYEPVIHRPPKVSLPAAGHVAGAAYFYPPNTGGNTEKRRMGLSLHPQYGGHFSFRGVLVFPDIKLSSDFREMSAPKLLESDEEIIRVIDLLNHHYIDNRYRDFGNPKQKYSDLQLKYFNTDPRKRWQLIAHWFEVN</sequence>
<keyword evidence="10" id="KW-0560">Oxidoreductase</keyword>
<evidence type="ECO:0000313" key="13">
    <source>
        <dbReference type="Proteomes" id="UP000038040"/>
    </source>
</evidence>
<name>A0A0N4UN21_DRAME</name>
<dbReference type="WBParaSite" id="DME_0000928401-mRNA-1">
    <property type="protein sequence ID" value="DME_0000928401-mRNA-1"/>
    <property type="gene ID" value="DME_0000928401"/>
</dbReference>
<evidence type="ECO:0000256" key="9">
    <source>
        <dbReference type="ARBA" id="ARBA00022857"/>
    </source>
</evidence>
<evidence type="ECO:0000256" key="8">
    <source>
        <dbReference type="ARBA" id="ARBA00022827"/>
    </source>
</evidence>
<comment type="similarity">
    <text evidence="4">Belongs to the MMACHC family.</text>
</comment>
<evidence type="ECO:0000313" key="12">
    <source>
        <dbReference type="EMBL" id="VDN53033.1"/>
    </source>
</evidence>
<evidence type="ECO:0000256" key="1">
    <source>
        <dbReference type="ARBA" id="ARBA00001917"/>
    </source>
</evidence>
<evidence type="ECO:0000256" key="7">
    <source>
        <dbReference type="ARBA" id="ARBA00022643"/>
    </source>
</evidence>
<keyword evidence="5" id="KW-0963">Cytoplasm</keyword>
<evidence type="ECO:0000256" key="11">
    <source>
        <dbReference type="ARBA" id="ARBA00031313"/>
    </source>
</evidence>
<comment type="cofactor">
    <cofactor evidence="2">
        <name>FAD</name>
        <dbReference type="ChEBI" id="CHEBI:57692"/>
    </cofactor>
</comment>
<keyword evidence="8" id="KW-0274">FAD</keyword>
<accession>A0A0N4UN21</accession>
<comment type="subcellular location">
    <subcellularLocation>
        <location evidence="3">Cytoplasm</location>
    </subcellularLocation>
</comment>
<dbReference type="GO" id="GO:0071949">
    <property type="term" value="F:FAD binding"/>
    <property type="evidence" value="ECO:0007669"/>
    <property type="project" value="TreeGrafter"/>
</dbReference>
<evidence type="ECO:0000256" key="5">
    <source>
        <dbReference type="ARBA" id="ARBA00022490"/>
    </source>
</evidence>
<evidence type="ECO:0000256" key="6">
    <source>
        <dbReference type="ARBA" id="ARBA00022630"/>
    </source>
</evidence>
<keyword evidence="14" id="KW-1185">Reference proteome</keyword>
<dbReference type="EMBL" id="UYYG01000096">
    <property type="protein sequence ID" value="VDN53033.1"/>
    <property type="molecule type" value="Genomic_DNA"/>
</dbReference>
<evidence type="ECO:0000256" key="4">
    <source>
        <dbReference type="ARBA" id="ARBA00007762"/>
    </source>
</evidence>
<dbReference type="GO" id="GO:0032451">
    <property type="term" value="F:demethylase activity"/>
    <property type="evidence" value="ECO:0007669"/>
    <property type="project" value="TreeGrafter"/>
</dbReference>
<dbReference type="Pfam" id="PF16690">
    <property type="entry name" value="MMACHC"/>
    <property type="match status" value="1"/>
</dbReference>
<evidence type="ECO:0000256" key="10">
    <source>
        <dbReference type="ARBA" id="ARBA00023002"/>
    </source>
</evidence>
<dbReference type="OrthoDB" id="409189at2759"/>
<comment type="cofactor">
    <cofactor evidence="1">
        <name>FMN</name>
        <dbReference type="ChEBI" id="CHEBI:58210"/>
    </cofactor>
</comment>
<reference evidence="15" key="1">
    <citation type="submission" date="2017-02" db="UniProtKB">
        <authorList>
            <consortium name="WormBaseParasite"/>
        </authorList>
    </citation>
    <scope>IDENTIFICATION</scope>
</reference>
<dbReference type="STRING" id="318479.A0A0N4UN21"/>
<keyword evidence="6" id="KW-0285">Flavoprotein</keyword>
<keyword evidence="7" id="KW-0288">FMN</keyword>
<dbReference type="PANTHER" id="PTHR31457">
    <property type="entry name" value="METHYLMALONIC ACIDURIA AND HOMOCYSTINURIA TYPE C PROTEIN"/>
    <property type="match status" value="1"/>
</dbReference>
<gene>
    <name evidence="12" type="ORF">DME_LOCUS3006</name>
</gene>
<dbReference type="AlphaFoldDB" id="A0A0N4UN21"/>
<proteinExistence type="inferred from homology"/>
<evidence type="ECO:0000256" key="3">
    <source>
        <dbReference type="ARBA" id="ARBA00004496"/>
    </source>
</evidence>
<dbReference type="CDD" id="cd12959">
    <property type="entry name" value="MMACHC-like"/>
    <property type="match status" value="1"/>
</dbReference>
<evidence type="ECO:0000313" key="14">
    <source>
        <dbReference type="Proteomes" id="UP000274756"/>
    </source>
</evidence>
<dbReference type="GO" id="GO:0009235">
    <property type="term" value="P:cobalamin metabolic process"/>
    <property type="evidence" value="ECO:0007669"/>
    <property type="project" value="TreeGrafter"/>
</dbReference>